<reference evidence="6 7" key="1">
    <citation type="submission" date="2016-06" db="EMBL/GenBank/DDBJ databases">
        <title>Evolution of pathogenesis and genome organization in the Tremellales.</title>
        <authorList>
            <person name="Cuomo C."/>
            <person name="Litvintseva A."/>
            <person name="Heitman J."/>
            <person name="Chen Y."/>
            <person name="Sun S."/>
            <person name="Springer D."/>
            <person name="Dromer F."/>
            <person name="Young S."/>
            <person name="Zeng Q."/>
            <person name="Chapman S."/>
            <person name="Gujja S."/>
            <person name="Saif S."/>
            <person name="Birren B."/>
        </authorList>
    </citation>
    <scope>NUCLEOTIDE SEQUENCE [LARGE SCALE GENOMIC DNA]</scope>
    <source>
        <strain evidence="6 7">ATCC 28783</strain>
    </source>
</reference>
<feature type="compositionally biased region" description="Acidic residues" evidence="4">
    <location>
        <begin position="32"/>
        <end position="91"/>
    </location>
</feature>
<evidence type="ECO:0000256" key="1">
    <source>
        <dbReference type="ARBA" id="ARBA00022574"/>
    </source>
</evidence>
<dbReference type="OrthoDB" id="10260946at2759"/>
<sequence>MTSEDEDDEDEYDEDMFDEDGGVNGVGVNGEVNEEDGEDQDQDQDVSDGEEDDEEDDEEAEDDEEDEDDEDDEDEEEDDDDEDMEPLEEDREGDKDITMVEQPSDTALANQPNYNPQLPHLLRRALFVPPFSLHSPPSTLSIEAIVAIPIPSPVHSIATSLCSSWLLAGAQDGFVRAYDFYASVNGQQSMTSLLKANMGMGEGINKTGVGKGWWVNEVEGLGGMRAEPVYSMTCESDALWSLTGTKSGCINLYTLRHSPGHHVHTFKGHTNVVSCLSLLPDERSFISGSWDGTLREWDLNTGQTVRKYPSHGAQFSSISLRPYNSPSSPAPSQGDGIILDGTSISINQDLSHNMSQPVPVSDTVNPLVPSAIPDTDIEMDAPSPYDPLFDDDPTSPPLPPTSNLPNGHDTSTNSVIPTNPTEVNGIENGSLFVPLPTPISKGVGAAAQIPILTKERYNDMSDDILLTSSMDGQVTLIDRRVKDGGVGRLLAGEKAPPWCMSTCWAANGNQILAGRRNGTIDIWDIRRTSSTASNLLRTLRTPAESGPVSCVVPFPDGRHVAT</sequence>
<keyword evidence="1 3" id="KW-0853">WD repeat</keyword>
<dbReference type="SMART" id="SM00320">
    <property type="entry name" value="WD40"/>
    <property type="match status" value="3"/>
</dbReference>
<dbReference type="STRING" id="5217.A0A4Q1BKM1"/>
<feature type="domain" description="Transcription factor spt8 beta-propeller" evidence="5">
    <location>
        <begin position="142"/>
        <end position="324"/>
    </location>
</feature>
<dbReference type="InterPro" id="IPR057544">
    <property type="entry name" value="Beta-prop_SPT8"/>
</dbReference>
<gene>
    <name evidence="6" type="ORF">M231_04603</name>
</gene>
<feature type="repeat" description="WD" evidence="3">
    <location>
        <begin position="266"/>
        <end position="307"/>
    </location>
</feature>
<dbReference type="PANTHER" id="PTHR19848:SF8">
    <property type="entry name" value="F-BOX AND WD REPEAT DOMAIN CONTAINING 7"/>
    <property type="match status" value="1"/>
</dbReference>
<dbReference type="Proteomes" id="UP000289152">
    <property type="component" value="Unassembled WGS sequence"/>
</dbReference>
<feature type="repeat" description="WD" evidence="3">
    <location>
        <begin position="504"/>
        <end position="533"/>
    </location>
</feature>
<organism evidence="6 7">
    <name type="scientific">Tremella mesenterica</name>
    <name type="common">Jelly fungus</name>
    <dbReference type="NCBI Taxonomy" id="5217"/>
    <lineage>
        <taxon>Eukaryota</taxon>
        <taxon>Fungi</taxon>
        <taxon>Dikarya</taxon>
        <taxon>Basidiomycota</taxon>
        <taxon>Agaricomycotina</taxon>
        <taxon>Tremellomycetes</taxon>
        <taxon>Tremellales</taxon>
        <taxon>Tremellaceae</taxon>
        <taxon>Tremella</taxon>
    </lineage>
</organism>
<dbReference type="InParanoid" id="A0A4Q1BKM1"/>
<dbReference type="SUPFAM" id="SSF50978">
    <property type="entry name" value="WD40 repeat-like"/>
    <property type="match status" value="1"/>
</dbReference>
<feature type="compositionally biased region" description="Acidic residues" evidence="4">
    <location>
        <begin position="1"/>
        <end position="21"/>
    </location>
</feature>
<dbReference type="Pfam" id="PF23798">
    <property type="entry name" value="Beta-prop_SPT8"/>
    <property type="match status" value="2"/>
</dbReference>
<feature type="region of interest" description="Disordered" evidence="4">
    <location>
        <begin position="1"/>
        <end position="96"/>
    </location>
</feature>
<evidence type="ECO:0000259" key="5">
    <source>
        <dbReference type="Pfam" id="PF23798"/>
    </source>
</evidence>
<comment type="caution">
    <text evidence="6">The sequence shown here is derived from an EMBL/GenBank/DDBJ whole genome shotgun (WGS) entry which is preliminary data.</text>
</comment>
<feature type="compositionally biased region" description="Polar residues" evidence="4">
    <location>
        <begin position="319"/>
        <end position="331"/>
    </location>
</feature>
<dbReference type="Gene3D" id="2.130.10.10">
    <property type="entry name" value="YVTN repeat-like/Quinoprotein amine dehydrogenase"/>
    <property type="match status" value="2"/>
</dbReference>
<dbReference type="InterPro" id="IPR001680">
    <property type="entry name" value="WD40_rpt"/>
</dbReference>
<feature type="compositionally biased region" description="Polar residues" evidence="4">
    <location>
        <begin position="408"/>
        <end position="419"/>
    </location>
</feature>
<dbReference type="PROSITE" id="PS50294">
    <property type="entry name" value="WD_REPEATS_REGION"/>
    <property type="match status" value="1"/>
</dbReference>
<evidence type="ECO:0000256" key="3">
    <source>
        <dbReference type="PROSITE-ProRule" id="PRU00221"/>
    </source>
</evidence>
<name>A0A4Q1BKM1_TREME</name>
<keyword evidence="2" id="KW-0677">Repeat</keyword>
<evidence type="ECO:0000256" key="4">
    <source>
        <dbReference type="SAM" id="MobiDB-lite"/>
    </source>
</evidence>
<dbReference type="VEuPathDB" id="FungiDB:TREMEDRAFT_72241"/>
<evidence type="ECO:0000256" key="2">
    <source>
        <dbReference type="ARBA" id="ARBA00022737"/>
    </source>
</evidence>
<accession>A0A4Q1BKM1</accession>
<dbReference type="EMBL" id="SDIL01000053">
    <property type="protein sequence ID" value="RXK38142.1"/>
    <property type="molecule type" value="Genomic_DNA"/>
</dbReference>
<evidence type="ECO:0000313" key="6">
    <source>
        <dbReference type="EMBL" id="RXK38142.1"/>
    </source>
</evidence>
<dbReference type="InterPro" id="IPR015943">
    <property type="entry name" value="WD40/YVTN_repeat-like_dom_sf"/>
</dbReference>
<dbReference type="PANTHER" id="PTHR19848">
    <property type="entry name" value="WD40 REPEAT PROTEIN"/>
    <property type="match status" value="1"/>
</dbReference>
<dbReference type="FunCoup" id="A0A4Q1BKM1">
    <property type="interactions" value="40"/>
</dbReference>
<dbReference type="PROSITE" id="PS50082">
    <property type="entry name" value="WD_REPEATS_2"/>
    <property type="match status" value="2"/>
</dbReference>
<evidence type="ECO:0000313" key="7">
    <source>
        <dbReference type="Proteomes" id="UP000289152"/>
    </source>
</evidence>
<dbReference type="AlphaFoldDB" id="A0A4Q1BKM1"/>
<feature type="region of interest" description="Disordered" evidence="4">
    <location>
        <begin position="319"/>
        <end position="340"/>
    </location>
</feature>
<feature type="region of interest" description="Disordered" evidence="4">
    <location>
        <begin position="373"/>
        <end position="419"/>
    </location>
</feature>
<dbReference type="InterPro" id="IPR036322">
    <property type="entry name" value="WD40_repeat_dom_sf"/>
</dbReference>
<feature type="domain" description="Transcription factor spt8 beta-propeller" evidence="5">
    <location>
        <begin position="456"/>
        <end position="560"/>
    </location>
</feature>
<proteinExistence type="predicted"/>
<protein>
    <recommendedName>
        <fullName evidence="5">Transcription factor spt8 beta-propeller domain-containing protein</fullName>
    </recommendedName>
</protein>
<keyword evidence="7" id="KW-1185">Reference proteome</keyword>